<evidence type="ECO:0000313" key="5">
    <source>
        <dbReference type="EMBL" id="WLR42057.1"/>
    </source>
</evidence>
<dbReference type="PANTHER" id="PTHR43567">
    <property type="entry name" value="FLAVOREDOXIN-RELATED-RELATED"/>
    <property type="match status" value="1"/>
</dbReference>
<organism evidence="5 6">
    <name type="scientific">Bacillus carboniphilus</name>
    <dbReference type="NCBI Taxonomy" id="86663"/>
    <lineage>
        <taxon>Bacteria</taxon>
        <taxon>Bacillati</taxon>
        <taxon>Bacillota</taxon>
        <taxon>Bacilli</taxon>
        <taxon>Bacillales</taxon>
        <taxon>Bacillaceae</taxon>
        <taxon>Bacillus</taxon>
    </lineage>
</organism>
<keyword evidence="2" id="KW-0285">Flavoprotein</keyword>
<accession>A0ABY9JRT9</accession>
<keyword evidence="6" id="KW-1185">Reference proteome</keyword>
<dbReference type="EMBL" id="CP129013">
    <property type="protein sequence ID" value="WLR42057.1"/>
    <property type="molecule type" value="Genomic_DNA"/>
</dbReference>
<dbReference type="Pfam" id="PF01613">
    <property type="entry name" value="Flavin_Reduct"/>
    <property type="match status" value="1"/>
</dbReference>
<evidence type="ECO:0000256" key="2">
    <source>
        <dbReference type="ARBA" id="ARBA00022630"/>
    </source>
</evidence>
<comment type="cofactor">
    <cofactor evidence="1">
        <name>FMN</name>
        <dbReference type="ChEBI" id="CHEBI:58210"/>
    </cofactor>
</comment>
<reference evidence="5 6" key="1">
    <citation type="submission" date="2023-06" db="EMBL/GenBank/DDBJ databases">
        <title>Five Gram-positive bacteria isolated from mangrove sediments in Shenzhen, Guangdong, China.</title>
        <authorList>
            <person name="Yu S."/>
            <person name="Zheng W."/>
            <person name="Huang Y."/>
        </authorList>
    </citation>
    <scope>NUCLEOTIDE SEQUENCE [LARGE SCALE GENOMIC DNA]</scope>
    <source>
        <strain evidence="5 6">SaN35-3</strain>
    </source>
</reference>
<dbReference type="SUPFAM" id="SSF50475">
    <property type="entry name" value="FMN-binding split barrel"/>
    <property type="match status" value="1"/>
</dbReference>
<name>A0ABY9JRT9_9BACI</name>
<proteinExistence type="inferred from homology"/>
<evidence type="ECO:0000256" key="1">
    <source>
        <dbReference type="ARBA" id="ARBA00001917"/>
    </source>
</evidence>
<dbReference type="InterPro" id="IPR052174">
    <property type="entry name" value="Flavoredoxin"/>
</dbReference>
<evidence type="ECO:0000256" key="3">
    <source>
        <dbReference type="ARBA" id="ARBA00038054"/>
    </source>
</evidence>
<gene>
    <name evidence="5" type="ORF">LC087_14965</name>
</gene>
<feature type="domain" description="Flavin reductase like" evidence="4">
    <location>
        <begin position="12"/>
        <end position="159"/>
    </location>
</feature>
<protein>
    <submittedName>
        <fullName evidence="5">Flavin reductase family protein</fullName>
        <ecNumber evidence="5">1.5.1.-</ecNumber>
    </submittedName>
</protein>
<dbReference type="RefSeq" id="WP_226540433.1">
    <property type="nucleotide sequence ID" value="NZ_CP129013.1"/>
</dbReference>
<dbReference type="InterPro" id="IPR002563">
    <property type="entry name" value="Flavin_Rdtase-like_dom"/>
</dbReference>
<dbReference type="EC" id="1.5.1.-" evidence="5"/>
<evidence type="ECO:0000313" key="6">
    <source>
        <dbReference type="Proteomes" id="UP001197974"/>
    </source>
</evidence>
<keyword evidence="5" id="KW-0560">Oxidoreductase</keyword>
<evidence type="ECO:0000259" key="4">
    <source>
        <dbReference type="Pfam" id="PF01613"/>
    </source>
</evidence>
<comment type="similarity">
    <text evidence="3">Belongs to the flavoredoxin family.</text>
</comment>
<dbReference type="InterPro" id="IPR012349">
    <property type="entry name" value="Split_barrel_FMN-bd"/>
</dbReference>
<dbReference type="GO" id="GO:0016491">
    <property type="term" value="F:oxidoreductase activity"/>
    <property type="evidence" value="ECO:0007669"/>
    <property type="project" value="UniProtKB-KW"/>
</dbReference>
<dbReference type="Gene3D" id="2.30.110.10">
    <property type="entry name" value="Electron Transport, Fmn-binding Protein, Chain A"/>
    <property type="match status" value="1"/>
</dbReference>
<sequence>MHKTINPKIFYFGTPVVLISTTNEDRTINLAPISSAWWMNQSCMIGMSGQSQTVINLLREGECTLNLPSANLVEEVDRLALLTGRNPVPEYKREIGYQYEQNKFSRAGLTSIHATNVGPPLVKECPIQLEAVVQKEYDFDEPSAIKAFEMKIVTTHIDEKILLENGKDYIDPEKWKPLMMNFCEFFSFGPKLYPSKLAEPFTSRYYAN</sequence>
<dbReference type="Proteomes" id="UP001197974">
    <property type="component" value="Chromosome"/>
</dbReference>
<dbReference type="PANTHER" id="PTHR43567:SF1">
    <property type="entry name" value="FLAVOREDOXIN"/>
    <property type="match status" value="1"/>
</dbReference>